<feature type="transmembrane region" description="Helical" evidence="9">
    <location>
        <begin position="110"/>
        <end position="130"/>
    </location>
</feature>
<keyword evidence="4 9" id="KW-1003">Cell membrane</keyword>
<evidence type="ECO:0000313" key="12">
    <source>
        <dbReference type="Proteomes" id="UP000300879"/>
    </source>
</evidence>
<name>A0A4P8XPC7_9BACL</name>
<evidence type="ECO:0000313" key="11">
    <source>
        <dbReference type="EMBL" id="QCT04498.1"/>
    </source>
</evidence>
<keyword evidence="12" id="KW-1185">Reference proteome</keyword>
<dbReference type="Pfam" id="PF01061">
    <property type="entry name" value="ABC2_membrane"/>
    <property type="match status" value="1"/>
</dbReference>
<evidence type="ECO:0000256" key="4">
    <source>
        <dbReference type="ARBA" id="ARBA00022475"/>
    </source>
</evidence>
<organism evidence="11 12">
    <name type="scientific">Paenibacillus algicola</name>
    <dbReference type="NCBI Taxonomy" id="2565926"/>
    <lineage>
        <taxon>Bacteria</taxon>
        <taxon>Bacillati</taxon>
        <taxon>Bacillota</taxon>
        <taxon>Bacilli</taxon>
        <taxon>Bacillales</taxon>
        <taxon>Paenibacillaceae</taxon>
        <taxon>Paenibacillus</taxon>
    </lineage>
</organism>
<dbReference type="GO" id="GO:0005886">
    <property type="term" value="C:plasma membrane"/>
    <property type="evidence" value="ECO:0007669"/>
    <property type="project" value="UniProtKB-SubCell"/>
</dbReference>
<dbReference type="GO" id="GO:0140359">
    <property type="term" value="F:ABC-type transporter activity"/>
    <property type="evidence" value="ECO:0007669"/>
    <property type="project" value="InterPro"/>
</dbReference>
<dbReference type="AlphaFoldDB" id="A0A4P8XPC7"/>
<dbReference type="Proteomes" id="UP000300879">
    <property type="component" value="Chromosome"/>
</dbReference>
<keyword evidence="8 9" id="KW-0472">Membrane</keyword>
<dbReference type="GO" id="GO:0015920">
    <property type="term" value="P:lipopolysaccharide transport"/>
    <property type="evidence" value="ECO:0007669"/>
    <property type="project" value="TreeGrafter"/>
</dbReference>
<comment type="subcellular location">
    <subcellularLocation>
        <location evidence="1">Cell inner membrane</location>
        <topology evidence="1">Multi-pass membrane protein</topology>
    </subcellularLocation>
    <subcellularLocation>
        <location evidence="9">Cell membrane</location>
        <topology evidence="9">Multi-pass membrane protein</topology>
    </subcellularLocation>
</comment>
<evidence type="ECO:0000256" key="8">
    <source>
        <dbReference type="ARBA" id="ARBA00023136"/>
    </source>
</evidence>
<evidence type="ECO:0000256" key="1">
    <source>
        <dbReference type="ARBA" id="ARBA00004429"/>
    </source>
</evidence>
<dbReference type="InterPro" id="IPR047817">
    <property type="entry name" value="ABC2_TM_bact-type"/>
</dbReference>
<dbReference type="PANTHER" id="PTHR30413:SF8">
    <property type="entry name" value="TRANSPORT PERMEASE PROTEIN"/>
    <property type="match status" value="1"/>
</dbReference>
<evidence type="ECO:0000256" key="3">
    <source>
        <dbReference type="ARBA" id="ARBA00022448"/>
    </source>
</evidence>
<dbReference type="PROSITE" id="PS51012">
    <property type="entry name" value="ABC_TM2"/>
    <property type="match status" value="1"/>
</dbReference>
<evidence type="ECO:0000256" key="5">
    <source>
        <dbReference type="ARBA" id="ARBA00022519"/>
    </source>
</evidence>
<dbReference type="PANTHER" id="PTHR30413">
    <property type="entry name" value="INNER MEMBRANE TRANSPORT PERMEASE"/>
    <property type="match status" value="1"/>
</dbReference>
<keyword evidence="7 9" id="KW-1133">Transmembrane helix</keyword>
<evidence type="ECO:0000259" key="10">
    <source>
        <dbReference type="PROSITE" id="PS51012"/>
    </source>
</evidence>
<gene>
    <name evidence="11" type="ORF">E6C60_3793</name>
</gene>
<feature type="transmembrane region" description="Helical" evidence="9">
    <location>
        <begin position="136"/>
        <end position="162"/>
    </location>
</feature>
<dbReference type="EMBL" id="CP040396">
    <property type="protein sequence ID" value="QCT04498.1"/>
    <property type="molecule type" value="Genomic_DNA"/>
</dbReference>
<sequence>MRKYIGKIYKTRYFWSHLVRAELKNKFRRSKLGILWTFINPLLLTLLMSTVFGVVFKMEFSDYAPYVLSGLIVWELISSSFIGGGHSIMAGEQYIRQFNHPVTIYTLKTALVYTISFVIAMISLAGWVLFKNVENVILGILTMPITILLYFCLSWAITTIAGYTNAKYRDYPQVMALVIQATWYVSPVFFKKEMFTSSPALEAAFYMNPITHILNLIRNPFLYGIMPSVSDYLFTIGSILILTLVAIVVNSRNSTKVIFYL</sequence>
<feature type="transmembrane region" description="Helical" evidence="9">
    <location>
        <begin position="68"/>
        <end position="89"/>
    </location>
</feature>
<evidence type="ECO:0000256" key="6">
    <source>
        <dbReference type="ARBA" id="ARBA00022692"/>
    </source>
</evidence>
<evidence type="ECO:0000256" key="9">
    <source>
        <dbReference type="RuleBase" id="RU361157"/>
    </source>
</evidence>
<dbReference type="KEGG" id="palo:E6C60_3793"/>
<dbReference type="InterPro" id="IPR013525">
    <property type="entry name" value="ABC2_TM"/>
</dbReference>
<keyword evidence="3 9" id="KW-0813">Transport</keyword>
<feature type="transmembrane region" description="Helical" evidence="9">
    <location>
        <begin position="232"/>
        <end position="249"/>
    </location>
</feature>
<evidence type="ECO:0000256" key="7">
    <source>
        <dbReference type="ARBA" id="ARBA00022989"/>
    </source>
</evidence>
<dbReference type="RefSeq" id="WP_138227197.1">
    <property type="nucleotide sequence ID" value="NZ_CP040396.1"/>
</dbReference>
<keyword evidence="6 9" id="KW-0812">Transmembrane</keyword>
<keyword evidence="5" id="KW-0997">Cell inner membrane</keyword>
<feature type="transmembrane region" description="Helical" evidence="9">
    <location>
        <begin position="34"/>
        <end position="56"/>
    </location>
</feature>
<evidence type="ECO:0000256" key="2">
    <source>
        <dbReference type="ARBA" id="ARBA00007783"/>
    </source>
</evidence>
<feature type="domain" description="ABC transmembrane type-2" evidence="10">
    <location>
        <begin position="32"/>
        <end position="253"/>
    </location>
</feature>
<reference evidence="11 12" key="1">
    <citation type="submission" date="2019-05" db="EMBL/GenBank/DDBJ databases">
        <authorList>
            <person name="Chen C."/>
        </authorList>
    </citation>
    <scope>NUCLEOTIDE SEQUENCE [LARGE SCALE GENOMIC DNA]</scope>
    <source>
        <strain evidence="11 12">HB172198</strain>
    </source>
</reference>
<comment type="similarity">
    <text evidence="2 9">Belongs to the ABC-2 integral membrane protein family.</text>
</comment>
<feature type="transmembrane region" description="Helical" evidence="9">
    <location>
        <begin position="174"/>
        <end position="190"/>
    </location>
</feature>
<dbReference type="OrthoDB" id="9794365at2"/>
<protein>
    <recommendedName>
        <fullName evidence="9">Transport permease protein</fullName>
    </recommendedName>
</protein>
<proteinExistence type="inferred from homology"/>
<accession>A0A4P8XPC7</accession>